<keyword evidence="2" id="KW-1185">Reference proteome</keyword>
<reference evidence="1" key="1">
    <citation type="submission" date="2022-08" db="EMBL/GenBank/DDBJ databases">
        <title>A Global Phylogenomic Analysis of the Shiitake Genus Lentinula.</title>
        <authorList>
            <consortium name="DOE Joint Genome Institute"/>
            <person name="Sierra-Patev S."/>
            <person name="Min B."/>
            <person name="Naranjo-Ortiz M."/>
            <person name="Looney B."/>
            <person name="Konkel Z."/>
            <person name="Slot J.C."/>
            <person name="Sakamoto Y."/>
            <person name="Steenwyk J.L."/>
            <person name="Rokas A."/>
            <person name="Carro J."/>
            <person name="Camarero S."/>
            <person name="Ferreira P."/>
            <person name="Molpeceres G."/>
            <person name="Ruiz-Duenas F.J."/>
            <person name="Serrano A."/>
            <person name="Henrissat B."/>
            <person name="Drula E."/>
            <person name="Hughes K.W."/>
            <person name="Mata J.L."/>
            <person name="Ishikawa N.K."/>
            <person name="Vargas-Isla R."/>
            <person name="Ushijima S."/>
            <person name="Smith C.A."/>
            <person name="Ahrendt S."/>
            <person name="Andreopoulos W."/>
            <person name="He G."/>
            <person name="Labutti K."/>
            <person name="Lipzen A."/>
            <person name="Ng V."/>
            <person name="Riley R."/>
            <person name="Sandor L."/>
            <person name="Barry K."/>
            <person name="Martinez A.T."/>
            <person name="Xiao Y."/>
            <person name="Gibbons J.G."/>
            <person name="Terashima K."/>
            <person name="Grigoriev I.V."/>
            <person name="Hibbett D.S."/>
        </authorList>
    </citation>
    <scope>NUCLEOTIDE SEQUENCE</scope>
    <source>
        <strain evidence="1">JLM2183</strain>
    </source>
</reference>
<dbReference type="AlphaFoldDB" id="A0A9W9AU42"/>
<gene>
    <name evidence="1" type="ORF">J3R30DRAFT_102287</name>
</gene>
<sequence length="279" mass="30779">MATPTTVLALWQAKDTIVETAAVVVKNFFAPEHVESTVGPVKFECKLAPTFPNKETIDKVSDNTKVMVAAANKRLQSSLPGITKFQDVQGIFNANLQLLMSPKGQAEERVKTFTTEDKSFFDFNNSQGPSEASVTSIHNWISTELLSDHGVLAASGLDSIKTIRGLITISKSNFDLISNKVQDETLVADVGILTYPSEGDETVRLSDIKIYVWIKEVNIGHGTIRQYEVGLRGNYFCQAYQANVEGITNIKPTTVTNAIAEYEKFVSEVHEFVKDRPEA</sequence>
<protein>
    <submittedName>
        <fullName evidence="1">Uncharacterized protein</fullName>
    </submittedName>
</protein>
<comment type="caution">
    <text evidence="1">The sequence shown here is derived from an EMBL/GenBank/DDBJ whole genome shotgun (WGS) entry which is preliminary data.</text>
</comment>
<organism evidence="1 2">
    <name type="scientific">Lentinula aciculospora</name>
    <dbReference type="NCBI Taxonomy" id="153920"/>
    <lineage>
        <taxon>Eukaryota</taxon>
        <taxon>Fungi</taxon>
        <taxon>Dikarya</taxon>
        <taxon>Basidiomycota</taxon>
        <taxon>Agaricomycotina</taxon>
        <taxon>Agaricomycetes</taxon>
        <taxon>Agaricomycetidae</taxon>
        <taxon>Agaricales</taxon>
        <taxon>Marasmiineae</taxon>
        <taxon>Omphalotaceae</taxon>
        <taxon>Lentinula</taxon>
    </lineage>
</organism>
<proteinExistence type="predicted"/>
<dbReference type="OrthoDB" id="2848320at2759"/>
<name>A0A9W9AU42_9AGAR</name>
<evidence type="ECO:0000313" key="2">
    <source>
        <dbReference type="Proteomes" id="UP001150266"/>
    </source>
</evidence>
<dbReference type="Proteomes" id="UP001150266">
    <property type="component" value="Unassembled WGS sequence"/>
</dbReference>
<evidence type="ECO:0000313" key="1">
    <source>
        <dbReference type="EMBL" id="KAJ4490560.1"/>
    </source>
</evidence>
<accession>A0A9W9AU42</accession>
<dbReference type="EMBL" id="JAOTPV010000001">
    <property type="protein sequence ID" value="KAJ4490560.1"/>
    <property type="molecule type" value="Genomic_DNA"/>
</dbReference>